<feature type="compositionally biased region" description="Polar residues" evidence="1">
    <location>
        <begin position="53"/>
        <end position="64"/>
    </location>
</feature>
<protein>
    <submittedName>
        <fullName evidence="2">Uncharacterized protein</fullName>
    </submittedName>
</protein>
<dbReference type="Proteomes" id="UP000784294">
    <property type="component" value="Unassembled WGS sequence"/>
</dbReference>
<comment type="caution">
    <text evidence="2">The sequence shown here is derived from an EMBL/GenBank/DDBJ whole genome shotgun (WGS) entry which is preliminary data.</text>
</comment>
<name>A0A3S5CTJ9_9PLAT</name>
<proteinExistence type="predicted"/>
<evidence type="ECO:0000313" key="2">
    <source>
        <dbReference type="EMBL" id="VEL35752.1"/>
    </source>
</evidence>
<dbReference type="AlphaFoldDB" id="A0A3S5CTJ9"/>
<feature type="region of interest" description="Disordered" evidence="1">
    <location>
        <begin position="114"/>
        <end position="133"/>
    </location>
</feature>
<organism evidence="2 3">
    <name type="scientific">Protopolystoma xenopodis</name>
    <dbReference type="NCBI Taxonomy" id="117903"/>
    <lineage>
        <taxon>Eukaryota</taxon>
        <taxon>Metazoa</taxon>
        <taxon>Spiralia</taxon>
        <taxon>Lophotrochozoa</taxon>
        <taxon>Platyhelminthes</taxon>
        <taxon>Monogenea</taxon>
        <taxon>Polyopisthocotylea</taxon>
        <taxon>Polystomatidea</taxon>
        <taxon>Polystomatidae</taxon>
        <taxon>Protopolystoma</taxon>
    </lineage>
</organism>
<dbReference type="EMBL" id="CAAALY010250573">
    <property type="protein sequence ID" value="VEL35752.1"/>
    <property type="molecule type" value="Genomic_DNA"/>
</dbReference>
<reference evidence="2" key="1">
    <citation type="submission" date="2018-11" db="EMBL/GenBank/DDBJ databases">
        <authorList>
            <consortium name="Pathogen Informatics"/>
        </authorList>
    </citation>
    <scope>NUCLEOTIDE SEQUENCE</scope>
</reference>
<evidence type="ECO:0000256" key="1">
    <source>
        <dbReference type="SAM" id="MobiDB-lite"/>
    </source>
</evidence>
<evidence type="ECO:0000313" key="3">
    <source>
        <dbReference type="Proteomes" id="UP000784294"/>
    </source>
</evidence>
<gene>
    <name evidence="2" type="ORF">PXEA_LOCUS29192</name>
</gene>
<feature type="region of interest" description="Disordered" evidence="1">
    <location>
        <begin position="45"/>
        <end position="64"/>
    </location>
</feature>
<keyword evidence="3" id="KW-1185">Reference proteome</keyword>
<sequence>MELSLLSCTESQRFITRILHLSADSCLETNSSDDEVGVVGRTRFSGQRHHTPTSKAAFNSSSQQFRPQEKVRVDSRMQSLHAFLSTPDALSSRKLPSVSTCSIFDQSTKYNTSHHEVTAPTESSGQPTRSDCDEASDFPICSYEKLRTDIDSAQPNAGAVSYRPSIPLVRDNPEHTGLENGSGEESVALLSSDR</sequence>
<feature type="region of interest" description="Disordered" evidence="1">
    <location>
        <begin position="152"/>
        <end position="194"/>
    </location>
</feature>
<feature type="compositionally biased region" description="Polar residues" evidence="1">
    <location>
        <begin position="120"/>
        <end position="129"/>
    </location>
</feature>
<accession>A0A3S5CTJ9</accession>